<dbReference type="InterPro" id="IPR050509">
    <property type="entry name" value="CoA-transferase_III"/>
</dbReference>
<dbReference type="PANTHER" id="PTHR48228:SF5">
    <property type="entry name" value="ALPHA-METHYLACYL-COA RACEMASE"/>
    <property type="match status" value="1"/>
</dbReference>
<dbReference type="Pfam" id="PF02515">
    <property type="entry name" value="CoA_transf_3"/>
    <property type="match status" value="1"/>
</dbReference>
<dbReference type="InterPro" id="IPR044855">
    <property type="entry name" value="CoA-Trfase_III_dom3_sf"/>
</dbReference>
<proteinExistence type="predicted"/>
<accession>G3LGY4</accession>
<dbReference type="EMBL" id="JN379032">
    <property type="protein sequence ID" value="AEO27378.1"/>
    <property type="molecule type" value="Genomic_DNA"/>
</dbReference>
<protein>
    <submittedName>
        <fullName evidence="1">Perillyl CoA hydratase</fullName>
    </submittedName>
</protein>
<dbReference type="PANTHER" id="PTHR48228">
    <property type="entry name" value="SUCCINYL-COA--D-CITRAMALATE COA-TRANSFERASE"/>
    <property type="match status" value="1"/>
</dbReference>
<dbReference type="InterPro" id="IPR023606">
    <property type="entry name" value="CoA-Trfase_III_dom_1_sf"/>
</dbReference>
<sequence length="412" mass="44483">MGAPGSFCSNILDGQTGKAMSAPLSSLKVLDFSTLLPGPFATLLLADMGAEILRVESASRVDLVRNLPPVVNGVSASHAYLNRNKRCIALDLKKSESQALVRQLIASYDVIVEQFRPGVMDAFNLGYEALRQINPRLIYVSVTGYGQSGPYRPRAGHDLNYLALSGLSSYSGRREYGPAPLGMQVADVAGGSLHAVAALLAAVIQRQHTGDGQHIDVSMADCVLTLNGVIAAGFLADRKVPDYESHILNGGGFYDYYRTRDDRWLAVASMEPKFQQALCAALERPELMALAGSVRAADQQAFKAALKAAFVAQDLDYWCELFAGVDACVEPVLNLAEALEHPHFQARDMVRQVPGDDGQVHRQLACPVRFSRSETLLKHAGKSVGADSLRVLQELGYDQEQIAAFYEAGAVA</sequence>
<organism evidence="1">
    <name type="scientific">Pseudomonas sp. 19-rlim</name>
    <dbReference type="NCBI Taxonomy" id="1084570"/>
    <lineage>
        <taxon>Bacteria</taxon>
        <taxon>Pseudomonadati</taxon>
        <taxon>Pseudomonadota</taxon>
        <taxon>Gammaproteobacteria</taxon>
        <taxon>Pseudomonadales</taxon>
        <taxon>Pseudomonadaceae</taxon>
        <taxon>Pseudomonas</taxon>
    </lineage>
</organism>
<dbReference type="AlphaFoldDB" id="G3LGY4"/>
<reference evidence="1" key="1">
    <citation type="submission" date="2011-07" db="EMBL/GenBank/DDBJ databases">
        <title>Biodegradation of r-limonene and other terpenes by Pseudomonas sp. strain 19-rlim.</title>
        <authorList>
            <person name="Eaton R.W."/>
        </authorList>
    </citation>
    <scope>NUCLEOTIDE SEQUENCE</scope>
    <source>
        <strain evidence="1">19-rlim</strain>
    </source>
</reference>
<dbReference type="SUPFAM" id="SSF89796">
    <property type="entry name" value="CoA-transferase family III (CaiB/BaiF)"/>
    <property type="match status" value="1"/>
</dbReference>
<evidence type="ECO:0000313" key="1">
    <source>
        <dbReference type="EMBL" id="AEO27378.1"/>
    </source>
</evidence>
<dbReference type="Gene3D" id="3.40.50.10540">
    <property type="entry name" value="Crotonobetainyl-coa:carnitine coa-transferase, domain 1"/>
    <property type="match status" value="1"/>
</dbReference>
<dbReference type="Gene3D" id="3.30.1540.10">
    <property type="entry name" value="formyl-coa transferase, domain 3"/>
    <property type="match status" value="1"/>
</dbReference>
<dbReference type="GO" id="GO:0003824">
    <property type="term" value="F:catalytic activity"/>
    <property type="evidence" value="ECO:0007669"/>
    <property type="project" value="InterPro"/>
</dbReference>
<dbReference type="InterPro" id="IPR003673">
    <property type="entry name" value="CoA-Trfase_fam_III"/>
</dbReference>
<name>G3LGY4_9PSED</name>